<organism evidence="1 2">
    <name type="scientific">Bacillus benzoevorans</name>
    <dbReference type="NCBI Taxonomy" id="1456"/>
    <lineage>
        <taxon>Bacteria</taxon>
        <taxon>Bacillati</taxon>
        <taxon>Bacillota</taxon>
        <taxon>Bacilli</taxon>
        <taxon>Bacillales</taxon>
        <taxon>Bacillaceae</taxon>
        <taxon>Bacillus</taxon>
    </lineage>
</organism>
<accession>A0A7X0HTF3</accession>
<dbReference type="SUPFAM" id="SSF160713">
    <property type="entry name" value="YqaI-like"/>
    <property type="match status" value="1"/>
</dbReference>
<dbReference type="Pfam" id="PF09466">
    <property type="entry name" value="Yqai"/>
    <property type="match status" value="1"/>
</dbReference>
<comment type="caution">
    <text evidence="1">The sequence shown here is derived from an EMBL/GenBank/DDBJ whole genome shotgun (WGS) entry which is preliminary data.</text>
</comment>
<name>A0A7X0HTF3_9BACI</name>
<proteinExistence type="predicted"/>
<evidence type="ECO:0000313" key="1">
    <source>
        <dbReference type="EMBL" id="MBB6446505.1"/>
    </source>
</evidence>
<dbReference type="Proteomes" id="UP000531594">
    <property type="component" value="Unassembled WGS sequence"/>
</dbReference>
<dbReference type="EMBL" id="JACHGK010000011">
    <property type="protein sequence ID" value="MBB6446505.1"/>
    <property type="molecule type" value="Genomic_DNA"/>
</dbReference>
<protein>
    <submittedName>
        <fullName evidence="1">Uncharacterized protein</fullName>
    </submittedName>
</protein>
<evidence type="ECO:0000313" key="2">
    <source>
        <dbReference type="Proteomes" id="UP000531594"/>
    </source>
</evidence>
<dbReference type="InterPro" id="IPR018474">
    <property type="entry name" value="Uncharacterised_Yqai"/>
</dbReference>
<sequence>MDLQHPIITQMEQTGYPYAVNDEEAIGVDFFGNEIWPGDAYFEDPNNGEMVLQEHWQSYLSQVYEFEFKTA</sequence>
<keyword evidence="2" id="KW-1185">Reference proteome</keyword>
<dbReference type="Gene3D" id="3.30.40.30">
    <property type="entry name" value="YqaI domain"/>
    <property type="match status" value="1"/>
</dbReference>
<reference evidence="1 2" key="1">
    <citation type="submission" date="2020-08" db="EMBL/GenBank/DDBJ databases">
        <title>Genomic Encyclopedia of Type Strains, Phase IV (KMG-IV): sequencing the most valuable type-strain genomes for metagenomic binning, comparative biology and taxonomic classification.</title>
        <authorList>
            <person name="Goeker M."/>
        </authorList>
    </citation>
    <scope>NUCLEOTIDE SEQUENCE [LARGE SCALE GENOMIC DNA]</scope>
    <source>
        <strain evidence="1 2">DSM 5391</strain>
    </source>
</reference>
<gene>
    <name evidence="1" type="ORF">HNR53_003164</name>
</gene>
<dbReference type="InterPro" id="IPR023118">
    <property type="entry name" value="YqaI_dom_sf"/>
</dbReference>
<dbReference type="RefSeq" id="WP_184527559.1">
    <property type="nucleotide sequence ID" value="NZ_JACHGK010000011.1"/>
</dbReference>
<dbReference type="AlphaFoldDB" id="A0A7X0HTF3"/>